<accession>A0A9X5GT93</accession>
<sequence>MKKQNFKKRLTKALHQSPFRPDENHFGKTLLLARNQACQKQSRVRISFTHFLFLQIKFTGWKIWSIQGGILLAVLYAFSHFFHNAVHPQYMAKLLFCFSVLLLMTAIPFLYRSARYHMQEIEAASRFSSVKLLIARLLVIGFGNIFMLSGIFLAAIFKTSLGIGSTVLYLGFPFLFVCGVCLFMLGHFTPKHFLAGSMGICTLLLFSAIPKQHALLFRQSFSPGWLLLCALLLAFCIQQFHYIIYYSHYTEMQIS</sequence>
<dbReference type="RefSeq" id="WP_160560820.1">
    <property type="nucleotide sequence ID" value="NZ_QZDT01000024.1"/>
</dbReference>
<reference evidence="2" key="1">
    <citation type="submission" date="2018-09" db="EMBL/GenBank/DDBJ databases">
        <title>Murine metabolic-syndrome-specific gut microbial biobank.</title>
        <authorList>
            <person name="Liu C."/>
        </authorList>
    </citation>
    <scope>NUCLEOTIDE SEQUENCE</scope>
    <source>
        <strain evidence="2">D42-62</strain>
    </source>
</reference>
<evidence type="ECO:0000256" key="1">
    <source>
        <dbReference type="SAM" id="Phobius"/>
    </source>
</evidence>
<evidence type="ECO:0000313" key="3">
    <source>
        <dbReference type="Proteomes" id="UP001154420"/>
    </source>
</evidence>
<feature type="transmembrane region" description="Helical" evidence="1">
    <location>
        <begin position="90"/>
        <end position="111"/>
    </location>
</feature>
<feature type="transmembrane region" description="Helical" evidence="1">
    <location>
        <begin position="163"/>
        <end position="185"/>
    </location>
</feature>
<gene>
    <name evidence="2" type="ORF">D5281_14445</name>
</gene>
<feature type="transmembrane region" description="Helical" evidence="1">
    <location>
        <begin position="61"/>
        <end position="78"/>
    </location>
</feature>
<feature type="transmembrane region" description="Helical" evidence="1">
    <location>
        <begin position="224"/>
        <end position="245"/>
    </location>
</feature>
<protein>
    <submittedName>
        <fullName evidence="2">Uncharacterized protein</fullName>
    </submittedName>
</protein>
<comment type="caution">
    <text evidence="2">The sequence shown here is derived from an EMBL/GenBank/DDBJ whole genome shotgun (WGS) entry which is preliminary data.</text>
</comment>
<feature type="transmembrane region" description="Helical" evidence="1">
    <location>
        <begin position="132"/>
        <end position="157"/>
    </location>
</feature>
<name>A0A9X5GT93_9FIRM</name>
<keyword evidence="1" id="KW-1133">Transmembrane helix</keyword>
<keyword evidence="3" id="KW-1185">Reference proteome</keyword>
<dbReference type="AlphaFoldDB" id="A0A9X5GT93"/>
<keyword evidence="1" id="KW-0472">Membrane</keyword>
<dbReference type="Proteomes" id="UP001154420">
    <property type="component" value="Unassembled WGS sequence"/>
</dbReference>
<feature type="transmembrane region" description="Helical" evidence="1">
    <location>
        <begin position="192"/>
        <end position="209"/>
    </location>
</feature>
<dbReference type="OrthoDB" id="9793294at2"/>
<organism evidence="2 3">
    <name type="scientific">Parablautia muri</name>
    <dbReference type="NCBI Taxonomy" id="2320879"/>
    <lineage>
        <taxon>Bacteria</taxon>
        <taxon>Bacillati</taxon>
        <taxon>Bacillota</taxon>
        <taxon>Clostridia</taxon>
        <taxon>Lachnospirales</taxon>
        <taxon>Lachnospiraceae</taxon>
        <taxon>Parablautia</taxon>
    </lineage>
</organism>
<proteinExistence type="predicted"/>
<evidence type="ECO:0000313" key="2">
    <source>
        <dbReference type="EMBL" id="NBJ93761.1"/>
    </source>
</evidence>
<keyword evidence="1" id="KW-0812">Transmembrane</keyword>
<dbReference type="EMBL" id="QZDT01000024">
    <property type="protein sequence ID" value="NBJ93761.1"/>
    <property type="molecule type" value="Genomic_DNA"/>
</dbReference>